<gene>
    <name evidence="2" type="ORF">VNO78_05310</name>
</gene>
<evidence type="ECO:0000313" key="2">
    <source>
        <dbReference type="EMBL" id="KAK7404422.1"/>
    </source>
</evidence>
<comment type="caution">
    <text evidence="2">The sequence shown here is derived from an EMBL/GenBank/DDBJ whole genome shotgun (WGS) entry which is preliminary data.</text>
</comment>
<dbReference type="AlphaFoldDB" id="A0AAN9XQC2"/>
<organism evidence="2 3">
    <name type="scientific">Psophocarpus tetragonolobus</name>
    <name type="common">Winged bean</name>
    <name type="synonym">Dolichos tetragonolobus</name>
    <dbReference type="NCBI Taxonomy" id="3891"/>
    <lineage>
        <taxon>Eukaryota</taxon>
        <taxon>Viridiplantae</taxon>
        <taxon>Streptophyta</taxon>
        <taxon>Embryophyta</taxon>
        <taxon>Tracheophyta</taxon>
        <taxon>Spermatophyta</taxon>
        <taxon>Magnoliopsida</taxon>
        <taxon>eudicotyledons</taxon>
        <taxon>Gunneridae</taxon>
        <taxon>Pentapetalae</taxon>
        <taxon>rosids</taxon>
        <taxon>fabids</taxon>
        <taxon>Fabales</taxon>
        <taxon>Fabaceae</taxon>
        <taxon>Papilionoideae</taxon>
        <taxon>50 kb inversion clade</taxon>
        <taxon>NPAAA clade</taxon>
        <taxon>indigoferoid/millettioid clade</taxon>
        <taxon>Phaseoleae</taxon>
        <taxon>Psophocarpus</taxon>
    </lineage>
</organism>
<evidence type="ECO:0008006" key="4">
    <source>
        <dbReference type="Google" id="ProtNLM"/>
    </source>
</evidence>
<protein>
    <recommendedName>
        <fullName evidence="4">DUF4408 domain-containing protein</fullName>
    </recommendedName>
</protein>
<evidence type="ECO:0000313" key="3">
    <source>
        <dbReference type="Proteomes" id="UP001386955"/>
    </source>
</evidence>
<reference evidence="2 3" key="1">
    <citation type="submission" date="2024-01" db="EMBL/GenBank/DDBJ databases">
        <title>The genomes of 5 underutilized Papilionoideae crops provide insights into root nodulation and disease resistanc.</title>
        <authorList>
            <person name="Jiang F."/>
        </authorList>
    </citation>
    <scope>NUCLEOTIDE SEQUENCE [LARGE SCALE GENOMIC DNA]</scope>
    <source>
        <strain evidence="2">DUOXIRENSHENG_FW03</strain>
        <tissue evidence="2">Leaves</tissue>
    </source>
</reference>
<keyword evidence="3" id="KW-1185">Reference proteome</keyword>
<name>A0AAN9XQC2_PSOTE</name>
<dbReference type="PANTHER" id="PTHR33640:SF32">
    <property type="entry name" value="PROTEIN, PUTATIVE-RELATED"/>
    <property type="match status" value="1"/>
</dbReference>
<keyword evidence="1" id="KW-0812">Transmembrane</keyword>
<accession>A0AAN9XQC2</accession>
<feature type="transmembrane region" description="Helical" evidence="1">
    <location>
        <begin position="71"/>
        <end position="90"/>
    </location>
</feature>
<sequence length="205" mass="24155">MEWLSFRKLQAEKAKAIMKSRKVQRVASLLRMVQVCSVFVLISRLWMLLAVEVRNWSEYLRDLSLLMKNPGFVFVIGNVIIMALLAQFSAQSNVAESDVYEDLVGNSPKVHIRDKESYSKKEQRGEGKANKGISCCYRRCDREILREKRRRVLRRCETVPVEQVSRISCPEDGLSNEEFRLTVEAFIARQQRLRREEEDYYYYLM</sequence>
<proteinExistence type="predicted"/>
<dbReference type="PANTHER" id="PTHR33640">
    <property type="entry name" value="TRANSMEMBRANE PROTEIN"/>
    <property type="match status" value="1"/>
</dbReference>
<keyword evidence="1" id="KW-0472">Membrane</keyword>
<keyword evidence="1" id="KW-1133">Transmembrane helix</keyword>
<dbReference type="EMBL" id="JAYMYS010000002">
    <property type="protein sequence ID" value="KAK7404422.1"/>
    <property type="molecule type" value="Genomic_DNA"/>
</dbReference>
<dbReference type="Proteomes" id="UP001386955">
    <property type="component" value="Unassembled WGS sequence"/>
</dbReference>
<evidence type="ECO:0000256" key="1">
    <source>
        <dbReference type="SAM" id="Phobius"/>
    </source>
</evidence>
<feature type="transmembrane region" description="Helical" evidence="1">
    <location>
        <begin position="29"/>
        <end position="51"/>
    </location>
</feature>